<dbReference type="EMBL" id="AVOT02017730">
    <property type="protein sequence ID" value="MBW0504101.1"/>
    <property type="molecule type" value="Genomic_DNA"/>
</dbReference>
<feature type="compositionally biased region" description="Polar residues" evidence="1">
    <location>
        <begin position="49"/>
        <end position="60"/>
    </location>
</feature>
<dbReference type="AlphaFoldDB" id="A0A9Q3HGC4"/>
<evidence type="ECO:0000256" key="1">
    <source>
        <dbReference type="SAM" id="MobiDB-lite"/>
    </source>
</evidence>
<gene>
    <name evidence="2" type="ORF">O181_043816</name>
</gene>
<organism evidence="2 3">
    <name type="scientific">Austropuccinia psidii MF-1</name>
    <dbReference type="NCBI Taxonomy" id="1389203"/>
    <lineage>
        <taxon>Eukaryota</taxon>
        <taxon>Fungi</taxon>
        <taxon>Dikarya</taxon>
        <taxon>Basidiomycota</taxon>
        <taxon>Pucciniomycotina</taxon>
        <taxon>Pucciniomycetes</taxon>
        <taxon>Pucciniales</taxon>
        <taxon>Sphaerophragmiaceae</taxon>
        <taxon>Austropuccinia</taxon>
    </lineage>
</organism>
<accession>A0A9Q3HGC4</accession>
<feature type="region of interest" description="Disordered" evidence="1">
    <location>
        <begin position="40"/>
        <end position="85"/>
    </location>
</feature>
<evidence type="ECO:0000313" key="2">
    <source>
        <dbReference type="EMBL" id="MBW0504101.1"/>
    </source>
</evidence>
<feature type="compositionally biased region" description="Basic and acidic residues" evidence="1">
    <location>
        <begin position="74"/>
        <end position="83"/>
    </location>
</feature>
<reference evidence="2" key="1">
    <citation type="submission" date="2021-03" db="EMBL/GenBank/DDBJ databases">
        <title>Draft genome sequence of rust myrtle Austropuccinia psidii MF-1, a brazilian biotype.</title>
        <authorList>
            <person name="Quecine M.C."/>
            <person name="Pachon D.M.R."/>
            <person name="Bonatelli M.L."/>
            <person name="Correr F.H."/>
            <person name="Franceschini L.M."/>
            <person name="Leite T.F."/>
            <person name="Margarido G.R.A."/>
            <person name="Almeida C.A."/>
            <person name="Ferrarezi J.A."/>
            <person name="Labate C.A."/>
        </authorList>
    </citation>
    <scope>NUCLEOTIDE SEQUENCE</scope>
    <source>
        <strain evidence="2">MF-1</strain>
    </source>
</reference>
<proteinExistence type="predicted"/>
<evidence type="ECO:0000313" key="3">
    <source>
        <dbReference type="Proteomes" id="UP000765509"/>
    </source>
</evidence>
<comment type="caution">
    <text evidence="2">The sequence shown here is derived from an EMBL/GenBank/DDBJ whole genome shotgun (WGS) entry which is preliminary data.</text>
</comment>
<protein>
    <submittedName>
        <fullName evidence="2">Uncharacterized protein</fullName>
    </submittedName>
</protein>
<name>A0A9Q3HGC4_9BASI</name>
<dbReference type="Proteomes" id="UP000765509">
    <property type="component" value="Unassembled WGS sequence"/>
</dbReference>
<sequence length="115" mass="12634">MTDIFYFTVRLGAALGPISHRWRGHRQQTSTRILCLSSTETEHDRSWAESLSTRASTATCPSLLAPSTPADQQIQRDDDRLAPRYDPSPRALVCFGSAALARPRGKSSTLCKNSG</sequence>
<keyword evidence="3" id="KW-1185">Reference proteome</keyword>